<accession>A0A8X6R6C0</accession>
<dbReference type="EMBL" id="BMAU01021003">
    <property type="protein sequence ID" value="GFX86121.1"/>
    <property type="molecule type" value="Genomic_DNA"/>
</dbReference>
<comment type="caution">
    <text evidence="2">The sequence shown here is derived from an EMBL/GenBank/DDBJ whole genome shotgun (WGS) entry which is preliminary data.</text>
</comment>
<proteinExistence type="predicted"/>
<sequence length="84" mass="10002">MPPVCRSQNEAHEIHRGRGLEPGLKQDSDDIQELLDFHNRELTMDEFIEMLEQQQDTEEVCLFSPSSNRRSNDCWEFDNKPKFY</sequence>
<feature type="compositionally biased region" description="Basic and acidic residues" evidence="1">
    <location>
        <begin position="9"/>
        <end position="26"/>
    </location>
</feature>
<reference evidence="2" key="1">
    <citation type="submission" date="2020-08" db="EMBL/GenBank/DDBJ databases">
        <title>Multicomponent nature underlies the extraordinary mechanical properties of spider dragline silk.</title>
        <authorList>
            <person name="Kono N."/>
            <person name="Nakamura H."/>
            <person name="Mori M."/>
            <person name="Yoshida Y."/>
            <person name="Ohtoshi R."/>
            <person name="Malay A.D."/>
            <person name="Moran D.A.P."/>
            <person name="Tomita M."/>
            <person name="Numata K."/>
            <person name="Arakawa K."/>
        </authorList>
    </citation>
    <scope>NUCLEOTIDE SEQUENCE</scope>
</reference>
<name>A0A8X6R6C0_TRICX</name>
<gene>
    <name evidence="2" type="ORF">TNCV_2341901</name>
</gene>
<feature type="region of interest" description="Disordered" evidence="1">
    <location>
        <begin position="1"/>
        <end position="26"/>
    </location>
</feature>
<dbReference type="Proteomes" id="UP000887159">
    <property type="component" value="Unassembled WGS sequence"/>
</dbReference>
<evidence type="ECO:0000256" key="1">
    <source>
        <dbReference type="SAM" id="MobiDB-lite"/>
    </source>
</evidence>
<keyword evidence="3" id="KW-1185">Reference proteome</keyword>
<evidence type="ECO:0000313" key="2">
    <source>
        <dbReference type="EMBL" id="GFX86121.1"/>
    </source>
</evidence>
<dbReference type="AlphaFoldDB" id="A0A8X6R6C0"/>
<protein>
    <submittedName>
        <fullName evidence="2">Uncharacterized protein</fullName>
    </submittedName>
</protein>
<evidence type="ECO:0000313" key="3">
    <source>
        <dbReference type="Proteomes" id="UP000887159"/>
    </source>
</evidence>
<organism evidence="2 3">
    <name type="scientific">Trichonephila clavipes</name>
    <name type="common">Golden silk orbweaver</name>
    <name type="synonym">Nephila clavipes</name>
    <dbReference type="NCBI Taxonomy" id="2585209"/>
    <lineage>
        <taxon>Eukaryota</taxon>
        <taxon>Metazoa</taxon>
        <taxon>Ecdysozoa</taxon>
        <taxon>Arthropoda</taxon>
        <taxon>Chelicerata</taxon>
        <taxon>Arachnida</taxon>
        <taxon>Araneae</taxon>
        <taxon>Araneomorphae</taxon>
        <taxon>Entelegynae</taxon>
        <taxon>Araneoidea</taxon>
        <taxon>Nephilidae</taxon>
        <taxon>Trichonephila</taxon>
    </lineage>
</organism>